<dbReference type="Proteomes" id="UP000676194">
    <property type="component" value="Chromosome"/>
</dbReference>
<keyword evidence="1" id="KW-0812">Transmembrane</keyword>
<proteinExistence type="predicted"/>
<feature type="transmembrane region" description="Helical" evidence="1">
    <location>
        <begin position="48"/>
        <end position="72"/>
    </location>
</feature>
<feature type="transmembrane region" description="Helical" evidence="1">
    <location>
        <begin position="7"/>
        <end position="25"/>
    </location>
</feature>
<keyword evidence="1" id="KW-1133">Transmembrane helix</keyword>
<evidence type="ECO:0000313" key="2">
    <source>
        <dbReference type="EMBL" id="QVL31386.1"/>
    </source>
</evidence>
<evidence type="ECO:0000313" key="3">
    <source>
        <dbReference type="Proteomes" id="UP000676194"/>
    </source>
</evidence>
<dbReference type="RefSeq" id="WP_213495267.1">
    <property type="nucleotide sequence ID" value="NZ_CP074694.1"/>
</dbReference>
<dbReference type="EMBL" id="CP074694">
    <property type="protein sequence ID" value="QVL31386.1"/>
    <property type="molecule type" value="Genomic_DNA"/>
</dbReference>
<reference evidence="2" key="1">
    <citation type="submission" date="2021-05" db="EMBL/GenBank/DDBJ databases">
        <title>Complete genome sequence of the cellulolytic planctomycete Telmatocola sphagniphila SP2T and characterization of the first cellulase from planctomycetes.</title>
        <authorList>
            <person name="Rakitin A.L."/>
            <person name="Beletsky A.V."/>
            <person name="Naumoff D.G."/>
            <person name="Kulichevskaya I.S."/>
            <person name="Mardanov A.V."/>
            <person name="Ravin N.V."/>
            <person name="Dedysh S.N."/>
        </authorList>
    </citation>
    <scope>NUCLEOTIDE SEQUENCE</scope>
    <source>
        <strain evidence="2">SP2T</strain>
    </source>
</reference>
<keyword evidence="3" id="KW-1185">Reference proteome</keyword>
<dbReference type="AlphaFoldDB" id="A0A8E6B5A9"/>
<name>A0A8E6B5A9_9BACT</name>
<accession>A0A8E6B5A9</accession>
<protein>
    <submittedName>
        <fullName evidence="2">Uncharacterized protein</fullName>
    </submittedName>
</protein>
<organism evidence="2 3">
    <name type="scientific">Telmatocola sphagniphila</name>
    <dbReference type="NCBI Taxonomy" id="1123043"/>
    <lineage>
        <taxon>Bacteria</taxon>
        <taxon>Pseudomonadati</taxon>
        <taxon>Planctomycetota</taxon>
        <taxon>Planctomycetia</taxon>
        <taxon>Gemmatales</taxon>
        <taxon>Gemmataceae</taxon>
    </lineage>
</organism>
<evidence type="ECO:0000256" key="1">
    <source>
        <dbReference type="SAM" id="Phobius"/>
    </source>
</evidence>
<gene>
    <name evidence="2" type="ORF">KIH39_21450</name>
</gene>
<keyword evidence="1" id="KW-0472">Membrane</keyword>
<sequence length="98" mass="11141">MDLLKTAASRGFLTQVVAWGLYYLLELDFLRWLINPGFAASKMAGDTFAVAVILAVNWFIFTMIWVVILLVARSLFTGWSEESLHVPVSDPFRGYHEE</sequence>
<dbReference type="KEGG" id="tsph:KIH39_21450"/>